<evidence type="ECO:0000313" key="3">
    <source>
        <dbReference type="EMBL" id="OGL46248.1"/>
    </source>
</evidence>
<comment type="similarity">
    <text evidence="1">Belongs to the NAD(P)-dependent epimerase/dehydratase family.</text>
</comment>
<evidence type="ECO:0000313" key="4">
    <source>
        <dbReference type="Proteomes" id="UP000178797"/>
    </source>
</evidence>
<sequence>MKKALVTGGAGFIASHVVDALIERGYEVAVVDNLSTGYERNLNQKAKFYKMDIRDESLKDVFDKEKPELVNHHAAQMDVRKSVAEPIYDAQVNVLGSLNLLENCRRVGVKKIVYASTGGAVYGEPSPSIFPVDERCDVDPLSQYGITKHVVEHYLSLYYKLYGIEYTVLRYPNVYGPRQDPHGEAGVVAIFTEQMLEGIIPKIFGDGSKTRDYVFIEDLVRANMIAIDKGNHDIFNLGWGKEITDFEIFDTIRKALGLEIDPIYAEKRLGEIDRICLNASKAKKVLDWHPTVSLKEGVAKAVGYYKKKKAGLL</sequence>
<dbReference type="SUPFAM" id="SSF51735">
    <property type="entry name" value="NAD(P)-binding Rossmann-fold domains"/>
    <property type="match status" value="1"/>
</dbReference>
<dbReference type="Gene3D" id="3.90.25.10">
    <property type="entry name" value="UDP-galactose 4-epimerase, domain 1"/>
    <property type="match status" value="1"/>
</dbReference>
<evidence type="ECO:0000256" key="1">
    <source>
        <dbReference type="ARBA" id="ARBA00007637"/>
    </source>
</evidence>
<organism evidence="3 4">
    <name type="scientific">Candidatus Schekmanbacteria bacterium RBG_16_38_10</name>
    <dbReference type="NCBI Taxonomy" id="1817879"/>
    <lineage>
        <taxon>Bacteria</taxon>
        <taxon>Candidatus Schekmaniibacteriota</taxon>
    </lineage>
</organism>
<evidence type="ECO:0000259" key="2">
    <source>
        <dbReference type="Pfam" id="PF01370"/>
    </source>
</evidence>
<dbReference type="PANTHER" id="PTHR43000">
    <property type="entry name" value="DTDP-D-GLUCOSE 4,6-DEHYDRATASE-RELATED"/>
    <property type="match status" value="1"/>
</dbReference>
<dbReference type="Gene3D" id="3.40.50.720">
    <property type="entry name" value="NAD(P)-binding Rossmann-like Domain"/>
    <property type="match status" value="1"/>
</dbReference>
<proteinExistence type="inferred from homology"/>
<gene>
    <name evidence="3" type="ORF">A2W05_10080</name>
</gene>
<name>A0A1F7RYW3_9BACT</name>
<dbReference type="Proteomes" id="UP000178797">
    <property type="component" value="Unassembled WGS sequence"/>
</dbReference>
<protein>
    <submittedName>
        <fullName evidence="3">UDP-glucose 4-epimerase</fullName>
    </submittedName>
</protein>
<comment type="caution">
    <text evidence="3">The sequence shown here is derived from an EMBL/GenBank/DDBJ whole genome shotgun (WGS) entry which is preliminary data.</text>
</comment>
<dbReference type="Pfam" id="PF01370">
    <property type="entry name" value="Epimerase"/>
    <property type="match status" value="1"/>
</dbReference>
<dbReference type="InterPro" id="IPR036291">
    <property type="entry name" value="NAD(P)-bd_dom_sf"/>
</dbReference>
<reference evidence="3 4" key="1">
    <citation type="journal article" date="2016" name="Nat. Commun.">
        <title>Thousands of microbial genomes shed light on interconnected biogeochemical processes in an aquifer system.</title>
        <authorList>
            <person name="Anantharaman K."/>
            <person name="Brown C.T."/>
            <person name="Hug L.A."/>
            <person name="Sharon I."/>
            <person name="Castelle C.J."/>
            <person name="Probst A.J."/>
            <person name="Thomas B.C."/>
            <person name="Singh A."/>
            <person name="Wilkins M.J."/>
            <person name="Karaoz U."/>
            <person name="Brodie E.L."/>
            <person name="Williams K.H."/>
            <person name="Hubbard S.S."/>
            <person name="Banfield J.F."/>
        </authorList>
    </citation>
    <scope>NUCLEOTIDE SEQUENCE [LARGE SCALE GENOMIC DNA]</scope>
</reference>
<feature type="domain" description="NAD-dependent epimerase/dehydratase" evidence="2">
    <location>
        <begin position="4"/>
        <end position="238"/>
    </location>
</feature>
<dbReference type="InterPro" id="IPR001509">
    <property type="entry name" value="Epimerase_deHydtase"/>
</dbReference>
<accession>A0A1F7RYW3</accession>
<dbReference type="EMBL" id="MGDE01000098">
    <property type="protein sequence ID" value="OGL46248.1"/>
    <property type="molecule type" value="Genomic_DNA"/>
</dbReference>
<dbReference type="AlphaFoldDB" id="A0A1F7RYW3"/>